<dbReference type="EMBL" id="MW822148">
    <property type="protein sequence ID" value="QWT30384.1"/>
    <property type="molecule type" value="Genomic_DNA"/>
</dbReference>
<name>A0A8F2E7J7_9CAUD</name>
<evidence type="ECO:0000256" key="1">
    <source>
        <dbReference type="SAM" id="MobiDB-lite"/>
    </source>
</evidence>
<keyword evidence="3" id="KW-1185">Reference proteome</keyword>
<dbReference type="InterPro" id="IPR055602">
    <property type="entry name" value="DUF7178"/>
</dbReference>
<reference evidence="2 3" key="1">
    <citation type="submission" date="2021-03" db="EMBL/GenBank/DDBJ databases">
        <authorList>
            <person name="Guerrero-Bustamante C.A."/>
            <person name="Garlena R.A."/>
            <person name="Russell D.A."/>
            <person name="Jacobs-Sera D."/>
            <person name="Hatfull G.F."/>
        </authorList>
    </citation>
    <scope>NUCLEOTIDE SEQUENCE [LARGE SCALE GENOMIC DNA]</scope>
</reference>
<feature type="region of interest" description="Disordered" evidence="1">
    <location>
        <begin position="23"/>
        <end position="63"/>
    </location>
</feature>
<organism evidence="2 3">
    <name type="scientific">Mycobacterium phage I3</name>
    <dbReference type="NCBI Taxonomy" id="2994057"/>
    <lineage>
        <taxon>Viruses</taxon>
        <taxon>Duplodnaviria</taxon>
        <taxon>Heunggongvirae</taxon>
        <taxon>Uroviricota</taxon>
        <taxon>Caudoviricetes</taxon>
        <taxon>Ceeclamvirinae</taxon>
        <taxon>Bixzunavirus</taxon>
        <taxon>Bixzunavirus I3</taxon>
    </lineage>
</organism>
<gene>
    <name evidence="2" type="primary">110</name>
    <name evidence="2" type="ORF">PBI_I3_110</name>
</gene>
<protein>
    <submittedName>
        <fullName evidence="2">Uncharacterized protein</fullName>
    </submittedName>
</protein>
<dbReference type="Pfam" id="PF23802">
    <property type="entry name" value="DUF7178"/>
    <property type="match status" value="1"/>
</dbReference>
<dbReference type="GeneID" id="75735345"/>
<evidence type="ECO:0000313" key="3">
    <source>
        <dbReference type="Proteomes" id="UP000683437"/>
    </source>
</evidence>
<sequence length="682" mass="76902">MRITSAREQVEMLSPWIKHADDLLGQPPTPTITPAPTSTPDLTPAKGSPAGIQNAGPPPPTMTSIPREKFDSVLASKGVTYDQHLDNLESHYNAATEQQKKRGRVWYRAGGDTLRDIGKKFGITTNRAIAMAAALSARTDWNNNLHFAAHMAGNYRPGENEDEWRRANIHPSALSRYMEKKYDIVPGPKKPGDLTHPDHFSHGELKSLREQGYMPRTKADFNALADAHGGDHLHYIPPNKKKGTPEQWVNKPLRGFEELQTPEGRQAWLANAQMRGRGGNPTDRSPYEDAIDAHIRSVKETTSDYGYHPTKAYTGAGVPTLGGNIEKAKLLRNVPEEEFPKHLNGPKYQAFFSNLGNSLRFRKASHPDDQGYYDHGGKHWTEHDPEFLRSTIDTQHMRAASTPHGMLDAAPGYKESSTVTPDQYEVYQQGLIDLAHRINSRLPSHKHLMPHQLQAIIWGKFKDDLDAAEGKKSGVGQTYWSPTMEDIQGFGDRYSRLLRKALAEMGEPDWHLHPELLEHPHVDPYHTDSGEWWDNVLRSWEQNHQHELAHGPEDGSVQQVVQASFSDDFEPIAIHPEPHKIHPDWGGGEPDVEHRGYWRYRPLDMEVMSDWGDENGNISYALNHEGDTLDVAQDPHEFLSRSPQELADMFGLNPETHDDRGHYGSRLTAETLSYVDEVLKNV</sequence>
<dbReference type="Proteomes" id="UP000683437">
    <property type="component" value="Segment"/>
</dbReference>
<evidence type="ECO:0000313" key="2">
    <source>
        <dbReference type="EMBL" id="QWT30384.1"/>
    </source>
</evidence>
<dbReference type="RefSeq" id="YP_010510513.1">
    <property type="nucleotide sequence ID" value="NC_067270.1"/>
</dbReference>
<proteinExistence type="predicted"/>
<accession>A0A8F2E7J7</accession>